<comment type="caution">
    <text evidence="1">The sequence shown here is derived from an EMBL/GenBank/DDBJ whole genome shotgun (WGS) entry which is preliminary data.</text>
</comment>
<proteinExistence type="predicted"/>
<gene>
    <name evidence="1" type="ORF">GALL_70990</name>
</gene>
<evidence type="ECO:0000313" key="1">
    <source>
        <dbReference type="EMBL" id="OIR10931.1"/>
    </source>
</evidence>
<dbReference type="AlphaFoldDB" id="A0A1J5SSH0"/>
<reference evidence="1" key="1">
    <citation type="submission" date="2016-10" db="EMBL/GenBank/DDBJ databases">
        <title>Sequence of Gallionella enrichment culture.</title>
        <authorList>
            <person name="Poehlein A."/>
            <person name="Muehling M."/>
            <person name="Daniel R."/>
        </authorList>
    </citation>
    <scope>NUCLEOTIDE SEQUENCE</scope>
</reference>
<dbReference type="EMBL" id="MLJW01000021">
    <property type="protein sequence ID" value="OIR10931.1"/>
    <property type="molecule type" value="Genomic_DNA"/>
</dbReference>
<organism evidence="1">
    <name type="scientific">mine drainage metagenome</name>
    <dbReference type="NCBI Taxonomy" id="410659"/>
    <lineage>
        <taxon>unclassified sequences</taxon>
        <taxon>metagenomes</taxon>
        <taxon>ecological metagenomes</taxon>
    </lineage>
</organism>
<name>A0A1J5SSH0_9ZZZZ</name>
<protein>
    <submittedName>
        <fullName evidence="1">Uncharacterized protein</fullName>
    </submittedName>
</protein>
<sequence length="160" mass="17778">MPQAPAFLIGPKVVGNPYDLHPNLFRQLLDRGHLVKTHEGPKRFFGCVGHFFDPKTKRQVHVDFGFVFCRLVFSYRAASSANSADSSLSFEGHKMVEEGAAQCENSLAAYRPQRSEDGTHAGDFRPGPYVIPGQTLTDEQNAQITDGFEWSIEKCEAEAC</sequence>
<accession>A0A1J5SSH0</accession>